<dbReference type="AlphaFoldDB" id="A0A6J4U6P2"/>
<sequence length="239" mass="25398">VLPIERLAVELGGRGIDLLVDAAHAPGMVPVDLAALDVPYWTGNGHKWLCGPKGSALLAVRADRRAAVQPLVISHGWNDPREHAGERTPFRLRFDWTGTSDPTAFLALADAVELVAAIEPGGWPAIMAANHQLVLDGRERVAAALGVRAPAPDEMLGSMAALPVPGLSTDGEALALHLALVDDGIEVPVHGWPVPAARGPGEGPRAVLLRISAQRYNEPRDYDQLAEALRRRLGRPGAR</sequence>
<evidence type="ECO:0000259" key="2">
    <source>
        <dbReference type="Pfam" id="PF00266"/>
    </source>
</evidence>
<dbReference type="InterPro" id="IPR015421">
    <property type="entry name" value="PyrdxlP-dep_Trfase_major"/>
</dbReference>
<keyword evidence="1" id="KW-0663">Pyridoxal phosphate</keyword>
<evidence type="ECO:0000313" key="3">
    <source>
        <dbReference type="EMBL" id="CAA9542530.1"/>
    </source>
</evidence>
<proteinExistence type="predicted"/>
<dbReference type="InterPro" id="IPR015424">
    <property type="entry name" value="PyrdxlP-dep_Trfase"/>
</dbReference>
<dbReference type="Pfam" id="PF00266">
    <property type="entry name" value="Aminotran_5"/>
    <property type="match status" value="1"/>
</dbReference>
<dbReference type="SUPFAM" id="SSF53383">
    <property type="entry name" value="PLP-dependent transferases"/>
    <property type="match status" value="1"/>
</dbReference>
<feature type="non-terminal residue" evidence="3">
    <location>
        <position position="1"/>
    </location>
</feature>
<dbReference type="EMBL" id="CADCWC010000299">
    <property type="protein sequence ID" value="CAA9542530.1"/>
    <property type="molecule type" value="Genomic_DNA"/>
</dbReference>
<protein>
    <recommendedName>
        <fullName evidence="2">Aminotransferase class V domain-containing protein</fullName>
    </recommendedName>
</protein>
<feature type="domain" description="Aminotransferase class V" evidence="2">
    <location>
        <begin position="3"/>
        <end position="188"/>
    </location>
</feature>
<gene>
    <name evidence="3" type="ORF">AVDCRST_MAG79-1986</name>
</gene>
<dbReference type="PANTHER" id="PTHR43092">
    <property type="entry name" value="L-CYSTEINE DESULFHYDRASE"/>
    <property type="match status" value="1"/>
</dbReference>
<dbReference type="Gene3D" id="3.90.1150.10">
    <property type="entry name" value="Aspartate Aminotransferase, domain 1"/>
    <property type="match status" value="1"/>
</dbReference>
<dbReference type="PANTHER" id="PTHR43092:SF2">
    <property type="entry name" value="HERCYNYLCYSTEINE SULFOXIDE LYASE"/>
    <property type="match status" value="1"/>
</dbReference>
<dbReference type="InterPro" id="IPR000192">
    <property type="entry name" value="Aminotrans_V_dom"/>
</dbReference>
<dbReference type="InterPro" id="IPR015422">
    <property type="entry name" value="PyrdxlP-dep_Trfase_small"/>
</dbReference>
<accession>A0A6J4U6P2</accession>
<organism evidence="3">
    <name type="scientific">uncultured Thermoleophilia bacterium</name>
    <dbReference type="NCBI Taxonomy" id="1497501"/>
    <lineage>
        <taxon>Bacteria</taxon>
        <taxon>Bacillati</taxon>
        <taxon>Actinomycetota</taxon>
        <taxon>Thermoleophilia</taxon>
        <taxon>environmental samples</taxon>
    </lineage>
</organism>
<name>A0A6J4U6P2_9ACTN</name>
<reference evidence="3" key="1">
    <citation type="submission" date="2020-02" db="EMBL/GenBank/DDBJ databases">
        <authorList>
            <person name="Meier V. D."/>
        </authorList>
    </citation>
    <scope>NUCLEOTIDE SEQUENCE</scope>
    <source>
        <strain evidence="3">AVDCRST_MAG79</strain>
    </source>
</reference>
<dbReference type="Gene3D" id="3.40.640.10">
    <property type="entry name" value="Type I PLP-dependent aspartate aminotransferase-like (Major domain)"/>
    <property type="match status" value="1"/>
</dbReference>
<evidence type="ECO:0000256" key="1">
    <source>
        <dbReference type="ARBA" id="ARBA00022898"/>
    </source>
</evidence>